<keyword evidence="5" id="KW-1185">Reference proteome</keyword>
<keyword evidence="2" id="KW-1133">Transmembrane helix</keyword>
<keyword evidence="2" id="KW-0812">Transmembrane</keyword>
<evidence type="ECO:0000256" key="2">
    <source>
        <dbReference type="SAM" id="Phobius"/>
    </source>
</evidence>
<feature type="transmembrane region" description="Helical" evidence="2">
    <location>
        <begin position="117"/>
        <end position="137"/>
    </location>
</feature>
<keyword evidence="3" id="KW-0732">Signal</keyword>
<reference evidence="4" key="1">
    <citation type="submission" date="2021-06" db="EMBL/GenBank/DDBJ databases">
        <title>Parelaphostrongylus tenuis whole genome reference sequence.</title>
        <authorList>
            <person name="Garwood T.J."/>
            <person name="Larsen P.A."/>
            <person name="Fountain-Jones N.M."/>
            <person name="Garbe J.R."/>
            <person name="Macchietto M.G."/>
            <person name="Kania S.A."/>
            <person name="Gerhold R.W."/>
            <person name="Richards J.E."/>
            <person name="Wolf T.M."/>
        </authorList>
    </citation>
    <scope>NUCLEOTIDE SEQUENCE</scope>
    <source>
        <strain evidence="4">MNPRO001-30</strain>
        <tissue evidence="4">Meninges</tissue>
    </source>
</reference>
<comment type="caution">
    <text evidence="4">The sequence shown here is derived from an EMBL/GenBank/DDBJ whole genome shotgun (WGS) entry which is preliminary data.</text>
</comment>
<dbReference type="EMBL" id="JAHQIW010005530">
    <property type="protein sequence ID" value="KAJ1366347.1"/>
    <property type="molecule type" value="Genomic_DNA"/>
</dbReference>
<evidence type="ECO:0000313" key="5">
    <source>
        <dbReference type="Proteomes" id="UP001196413"/>
    </source>
</evidence>
<feature type="transmembrane region" description="Helical" evidence="2">
    <location>
        <begin position="647"/>
        <end position="668"/>
    </location>
</feature>
<feature type="transmembrane region" description="Helical" evidence="2">
    <location>
        <begin position="158"/>
        <end position="178"/>
    </location>
</feature>
<name>A0AAD5QYS4_PARTN</name>
<keyword evidence="2" id="KW-0472">Membrane</keyword>
<sequence>MTMTGWLSSGRLDGQCMSLWSKLFLLEICTLFSLTTFCSSTNECSFVVDPLEKKSDFGSLNTFYRIAQSVSYGLHKPLSATATEKLKEILNNNETSLDRIESIKEIVSDQVKGSSHFVGAGIIIAVLSFLVGMVVLFMHCCSCLKKPEDMSGVVGWKAFIYSAILMASFGFILAGVIIHNQSTSHAFLSIDSLQHHTSIAILHLRSAIRTGVDSIFCAVDNFLNTTISTMVDGIRELFGVAVDNLRKLHGVFDTQGDKFTAIKNRISICYRDIANLLHSIGSLQSTDVVRNNGCNQRLALTKKFLDDLSNNLQSLEQRILSASNAVNRSFKEFDTQINAAEETLAATATQNFLKKFQSSSLYSSTKNSLNLLISVPGSLALIFVSLTTLLLIFIVFRRKSALEGRKRSNVEKISSVLSMLGFYLVAFLIWIVIGLSCLEHVAGWGVSTICRPMFNDPTFSIYNGITRTVDLPEEHRVNISVKHVLQRCRDNETMFIAVDGDKVVNTRSLVTQHGIAPLKEKLKTSIDSLKQKAIYYTQELISIRKDLGDHLAISPEFHEDITKTLLAQCVSVDSGVTREAVQHSESLSGKLTAIHTDASALIERLLINASDQFTLELTRNIFPCRSLYDAYEYAGFVLCNTIGDPLYGMWAAAVMTWLWLLPAAFIMLMRANRTSICCDSSSYREKTKAIQDQSEEYVSTSTTSH</sequence>
<dbReference type="PANTHER" id="PTHR11238:SF9">
    <property type="entry name" value="PROMININ, ISOFORM D"/>
    <property type="match status" value="1"/>
</dbReference>
<organism evidence="4 5">
    <name type="scientific">Parelaphostrongylus tenuis</name>
    <name type="common">Meningeal worm</name>
    <dbReference type="NCBI Taxonomy" id="148309"/>
    <lineage>
        <taxon>Eukaryota</taxon>
        <taxon>Metazoa</taxon>
        <taxon>Ecdysozoa</taxon>
        <taxon>Nematoda</taxon>
        <taxon>Chromadorea</taxon>
        <taxon>Rhabditida</taxon>
        <taxon>Rhabditina</taxon>
        <taxon>Rhabditomorpha</taxon>
        <taxon>Strongyloidea</taxon>
        <taxon>Metastrongylidae</taxon>
        <taxon>Parelaphostrongylus</taxon>
    </lineage>
</organism>
<proteinExistence type="predicted"/>
<accession>A0AAD5QYS4</accession>
<feature type="coiled-coil region" evidence="1">
    <location>
        <begin position="298"/>
        <end position="325"/>
    </location>
</feature>
<gene>
    <name evidence="4" type="ORF">KIN20_026987</name>
</gene>
<feature type="signal peptide" evidence="3">
    <location>
        <begin position="1"/>
        <end position="40"/>
    </location>
</feature>
<evidence type="ECO:0000313" key="4">
    <source>
        <dbReference type="EMBL" id="KAJ1366347.1"/>
    </source>
</evidence>
<feature type="transmembrane region" description="Helical" evidence="2">
    <location>
        <begin position="371"/>
        <end position="396"/>
    </location>
</feature>
<feature type="chain" id="PRO_5042002853" description="Prominin-1-A" evidence="3">
    <location>
        <begin position="41"/>
        <end position="705"/>
    </location>
</feature>
<dbReference type="PANTHER" id="PTHR11238">
    <property type="entry name" value="PROMININ ISOFORM D-RELATED"/>
    <property type="match status" value="1"/>
</dbReference>
<evidence type="ECO:0008006" key="6">
    <source>
        <dbReference type="Google" id="ProtNLM"/>
    </source>
</evidence>
<evidence type="ECO:0000256" key="3">
    <source>
        <dbReference type="SAM" id="SignalP"/>
    </source>
</evidence>
<evidence type="ECO:0000256" key="1">
    <source>
        <dbReference type="SAM" id="Coils"/>
    </source>
</evidence>
<dbReference type="Proteomes" id="UP001196413">
    <property type="component" value="Unassembled WGS sequence"/>
</dbReference>
<protein>
    <recommendedName>
        <fullName evidence="6">Prominin-1-A</fullName>
    </recommendedName>
</protein>
<dbReference type="AlphaFoldDB" id="A0AAD5QYS4"/>
<feature type="transmembrane region" description="Helical" evidence="2">
    <location>
        <begin position="416"/>
        <end position="433"/>
    </location>
</feature>
<keyword evidence="1" id="KW-0175">Coiled coil</keyword>